<keyword evidence="2" id="KW-1185">Reference proteome</keyword>
<accession>A0ABV0Q6S6</accession>
<dbReference type="Proteomes" id="UP001434883">
    <property type="component" value="Unassembled WGS sequence"/>
</dbReference>
<name>A0ABV0Q6S6_9TELE</name>
<organism evidence="1 2">
    <name type="scientific">Xenoophorus captivus</name>
    <dbReference type="NCBI Taxonomy" id="1517983"/>
    <lineage>
        <taxon>Eukaryota</taxon>
        <taxon>Metazoa</taxon>
        <taxon>Chordata</taxon>
        <taxon>Craniata</taxon>
        <taxon>Vertebrata</taxon>
        <taxon>Euteleostomi</taxon>
        <taxon>Actinopterygii</taxon>
        <taxon>Neopterygii</taxon>
        <taxon>Teleostei</taxon>
        <taxon>Neoteleostei</taxon>
        <taxon>Acanthomorphata</taxon>
        <taxon>Ovalentaria</taxon>
        <taxon>Atherinomorphae</taxon>
        <taxon>Cyprinodontiformes</taxon>
        <taxon>Goodeidae</taxon>
        <taxon>Xenoophorus</taxon>
    </lineage>
</organism>
<dbReference type="EMBL" id="JAHRIN010000858">
    <property type="protein sequence ID" value="MEQ2191492.1"/>
    <property type="molecule type" value="Genomic_DNA"/>
</dbReference>
<feature type="non-terminal residue" evidence="1">
    <location>
        <position position="1"/>
    </location>
</feature>
<protein>
    <submittedName>
        <fullName evidence="1">Uncharacterized protein</fullName>
    </submittedName>
</protein>
<evidence type="ECO:0000313" key="2">
    <source>
        <dbReference type="Proteomes" id="UP001434883"/>
    </source>
</evidence>
<sequence>LTSTKDKGEHLSSSFYQAATVIRLQGLSCRCYPALGIAEPRNWHQEEWHLTSDRMGLCNMPPPTGGQKGESY</sequence>
<comment type="caution">
    <text evidence="1">The sequence shown here is derived from an EMBL/GenBank/DDBJ whole genome shotgun (WGS) entry which is preliminary data.</text>
</comment>
<evidence type="ECO:0000313" key="1">
    <source>
        <dbReference type="EMBL" id="MEQ2191492.1"/>
    </source>
</evidence>
<reference evidence="1 2" key="1">
    <citation type="submission" date="2021-06" db="EMBL/GenBank/DDBJ databases">
        <authorList>
            <person name="Palmer J.M."/>
        </authorList>
    </citation>
    <scope>NUCLEOTIDE SEQUENCE [LARGE SCALE GENOMIC DNA]</scope>
    <source>
        <strain evidence="1 2">XC_2019</strain>
        <tissue evidence="1">Muscle</tissue>
    </source>
</reference>
<proteinExistence type="predicted"/>
<gene>
    <name evidence="1" type="ORF">XENOCAPTIV_029509</name>
</gene>